<evidence type="ECO:0000313" key="3">
    <source>
        <dbReference type="Proteomes" id="UP000000263"/>
    </source>
</evidence>
<evidence type="ECO:0000256" key="1">
    <source>
        <dbReference type="SAM" id="Phobius"/>
    </source>
</evidence>
<keyword evidence="1" id="KW-1133">Transmembrane helix</keyword>
<protein>
    <submittedName>
        <fullName evidence="2">Uncharacterized protein</fullName>
    </submittedName>
</protein>
<gene>
    <name evidence="2" type="ordered locus">Rcas_1201</name>
</gene>
<evidence type="ECO:0000313" key="2">
    <source>
        <dbReference type="EMBL" id="ABU57298.1"/>
    </source>
</evidence>
<dbReference type="AlphaFoldDB" id="A7NIJ8"/>
<dbReference type="eggNOG" id="ENOG502ZUIK">
    <property type="taxonomic scope" value="Bacteria"/>
</dbReference>
<organism evidence="2 3">
    <name type="scientific">Roseiflexus castenholzii (strain DSM 13941 / HLO8)</name>
    <dbReference type="NCBI Taxonomy" id="383372"/>
    <lineage>
        <taxon>Bacteria</taxon>
        <taxon>Bacillati</taxon>
        <taxon>Chloroflexota</taxon>
        <taxon>Chloroflexia</taxon>
        <taxon>Chloroflexales</taxon>
        <taxon>Roseiflexineae</taxon>
        <taxon>Roseiflexaceae</taxon>
        <taxon>Roseiflexus</taxon>
    </lineage>
</organism>
<feature type="transmembrane region" description="Helical" evidence="1">
    <location>
        <begin position="39"/>
        <end position="62"/>
    </location>
</feature>
<reference evidence="2 3" key="1">
    <citation type="submission" date="2007-08" db="EMBL/GenBank/DDBJ databases">
        <title>Complete sequence of Roseiflexus castenholzii DSM 13941.</title>
        <authorList>
            <consortium name="US DOE Joint Genome Institute"/>
            <person name="Copeland A."/>
            <person name="Lucas S."/>
            <person name="Lapidus A."/>
            <person name="Barry K."/>
            <person name="Glavina del Rio T."/>
            <person name="Dalin E."/>
            <person name="Tice H."/>
            <person name="Pitluck S."/>
            <person name="Thompson L.S."/>
            <person name="Brettin T."/>
            <person name="Bruce D."/>
            <person name="Detter J.C."/>
            <person name="Han C."/>
            <person name="Tapia R."/>
            <person name="Schmutz J."/>
            <person name="Larimer F."/>
            <person name="Land M."/>
            <person name="Hauser L."/>
            <person name="Kyrpides N."/>
            <person name="Mikhailova N."/>
            <person name="Bryant D.A."/>
            <person name="Hanada S."/>
            <person name="Tsukatani Y."/>
            <person name="Richardson P."/>
        </authorList>
    </citation>
    <scope>NUCLEOTIDE SEQUENCE [LARGE SCALE GENOMIC DNA]</scope>
    <source>
        <strain evidence="3">DSM 13941 / HLO8</strain>
    </source>
</reference>
<feature type="transmembrane region" description="Helical" evidence="1">
    <location>
        <begin position="108"/>
        <end position="138"/>
    </location>
</feature>
<accession>A7NIJ8</accession>
<dbReference type="KEGG" id="rca:Rcas_1201"/>
<proteinExistence type="predicted"/>
<dbReference type="RefSeq" id="WP_012119728.1">
    <property type="nucleotide sequence ID" value="NC_009767.1"/>
</dbReference>
<feature type="transmembrane region" description="Helical" evidence="1">
    <location>
        <begin position="74"/>
        <end position="96"/>
    </location>
</feature>
<name>A7NIJ8_ROSCS</name>
<dbReference type="Proteomes" id="UP000000263">
    <property type="component" value="Chromosome"/>
</dbReference>
<feature type="transmembrane region" description="Helical" evidence="1">
    <location>
        <begin position="6"/>
        <end position="27"/>
    </location>
</feature>
<keyword evidence="1" id="KW-0472">Membrane</keyword>
<dbReference type="HOGENOM" id="CLU_1730005_0_0_0"/>
<sequence length="151" mass="16475">MLVLTILGVIALVLIIIAIILLIGFLIRKFDDHCFDEFGYDFLRTSLVMLAAAVLVLGGSYWCDEAIRNGGDVLNGLILMMIGGMIAVGLITYTIWKTNLFYAIVITLLQIGVAALLAFFGMIVLMITAGLIVLYVLLSSEAQPVYIVNKD</sequence>
<dbReference type="EMBL" id="CP000804">
    <property type="protein sequence ID" value="ABU57298.1"/>
    <property type="molecule type" value="Genomic_DNA"/>
</dbReference>
<keyword evidence="3" id="KW-1185">Reference proteome</keyword>
<keyword evidence="1" id="KW-0812">Transmembrane</keyword>
<dbReference type="OrthoDB" id="9009248at2"/>